<dbReference type="InterPro" id="IPR005224">
    <property type="entry name" value="SfsA"/>
</dbReference>
<feature type="domain" description="Sugar fermentation stimulation protein C-terminal" evidence="1">
    <location>
        <begin position="83"/>
        <end position="223"/>
    </location>
</feature>
<accession>A0A3B0RTH0</accession>
<sequence length="235" mass="26462">MKFEHNLIRGRLIKRYKRFLADIQLDNGEMVTAHCANSGSMMGLKDAGNLVWLSPQTNPKAKLRYKWELVEVEDCLVGINTAHPNRLVQDAIQDGTISELEGYQNLRREMKYGQNSRIDIFLSGGARGEADCYVEVKSVTLSRTKTIAEFPDSVTARGTKHLNELSQMVADGHRAMMVYLIQRQDCTEFRIADDLDPTYKAALDSALHNGVEAVCYGCNLSLKEIIVEARIPIRL</sequence>
<dbReference type="Pfam" id="PF17746">
    <property type="entry name" value="SfsA_N"/>
    <property type="match status" value="1"/>
</dbReference>
<evidence type="ECO:0000313" key="3">
    <source>
        <dbReference type="EMBL" id="VAV87823.1"/>
    </source>
</evidence>
<dbReference type="Gene3D" id="3.40.1350.60">
    <property type="match status" value="1"/>
</dbReference>
<proteinExistence type="inferred from homology"/>
<dbReference type="EMBL" id="UOED01000030">
    <property type="protein sequence ID" value="VAV87823.1"/>
    <property type="molecule type" value="Genomic_DNA"/>
</dbReference>
<evidence type="ECO:0000259" key="1">
    <source>
        <dbReference type="Pfam" id="PF03749"/>
    </source>
</evidence>
<feature type="domain" description="SfsA N-terminal OB" evidence="2">
    <location>
        <begin position="13"/>
        <end position="79"/>
    </location>
</feature>
<dbReference type="Gene3D" id="2.40.50.580">
    <property type="match status" value="1"/>
</dbReference>
<dbReference type="NCBIfam" id="TIGR00230">
    <property type="entry name" value="sfsA"/>
    <property type="match status" value="1"/>
</dbReference>
<reference evidence="3" key="1">
    <citation type="submission" date="2018-06" db="EMBL/GenBank/DDBJ databases">
        <authorList>
            <person name="Zhirakovskaya E."/>
        </authorList>
    </citation>
    <scope>NUCLEOTIDE SEQUENCE</scope>
</reference>
<dbReference type="PANTHER" id="PTHR30545">
    <property type="entry name" value="SUGAR FERMENTATION STIMULATION PROTEIN A"/>
    <property type="match status" value="1"/>
</dbReference>
<dbReference type="HAMAP" id="MF_00095">
    <property type="entry name" value="SfsA"/>
    <property type="match status" value="1"/>
</dbReference>
<organism evidence="3">
    <name type="scientific">hydrothermal vent metagenome</name>
    <dbReference type="NCBI Taxonomy" id="652676"/>
    <lineage>
        <taxon>unclassified sequences</taxon>
        <taxon>metagenomes</taxon>
        <taxon>ecological metagenomes</taxon>
    </lineage>
</organism>
<dbReference type="Pfam" id="PF03749">
    <property type="entry name" value="SfsA"/>
    <property type="match status" value="1"/>
</dbReference>
<dbReference type="CDD" id="cd22359">
    <property type="entry name" value="SfsA-like_bacterial"/>
    <property type="match status" value="1"/>
</dbReference>
<dbReference type="GO" id="GO:0003677">
    <property type="term" value="F:DNA binding"/>
    <property type="evidence" value="ECO:0007669"/>
    <property type="project" value="InterPro"/>
</dbReference>
<name>A0A3B0RTH0_9ZZZZ</name>
<dbReference type="PANTHER" id="PTHR30545:SF2">
    <property type="entry name" value="SUGAR FERMENTATION STIMULATION PROTEIN A"/>
    <property type="match status" value="1"/>
</dbReference>
<protein>
    <submittedName>
        <fullName evidence="3">Sugar fermentation stimulation protein SfsA</fullName>
    </submittedName>
</protein>
<evidence type="ECO:0000259" key="2">
    <source>
        <dbReference type="Pfam" id="PF17746"/>
    </source>
</evidence>
<dbReference type="InterPro" id="IPR040452">
    <property type="entry name" value="SfsA_C"/>
</dbReference>
<gene>
    <name evidence="3" type="ORF">MNBD_ALPHA02-1114</name>
</gene>
<dbReference type="InterPro" id="IPR041465">
    <property type="entry name" value="SfsA_N"/>
</dbReference>
<dbReference type="AlphaFoldDB" id="A0A3B0RTH0"/>